<evidence type="ECO:0000256" key="3">
    <source>
        <dbReference type="SAM" id="Phobius"/>
    </source>
</evidence>
<accession>A0AAV5VPP0</accession>
<reference evidence="5" key="1">
    <citation type="submission" date="2023-10" db="EMBL/GenBank/DDBJ databases">
        <title>Genome assembly of Pristionchus species.</title>
        <authorList>
            <person name="Yoshida K."/>
            <person name="Sommer R.J."/>
        </authorList>
    </citation>
    <scope>NUCLEOTIDE SEQUENCE</scope>
    <source>
        <strain evidence="5">RS5133</strain>
    </source>
</reference>
<name>A0AAV5VPP0_9BILA</name>
<dbReference type="InterPro" id="IPR000873">
    <property type="entry name" value="AMP-dep_synth/lig_dom"/>
</dbReference>
<keyword evidence="3" id="KW-0472">Membrane</keyword>
<protein>
    <recommendedName>
        <fullName evidence="4">AMP-dependent synthetase/ligase domain-containing protein</fullName>
    </recommendedName>
</protein>
<dbReference type="Proteomes" id="UP001432322">
    <property type="component" value="Unassembled WGS sequence"/>
</dbReference>
<dbReference type="GO" id="GO:0005777">
    <property type="term" value="C:peroxisome"/>
    <property type="evidence" value="ECO:0007669"/>
    <property type="project" value="UniProtKB-SubCell"/>
</dbReference>
<evidence type="ECO:0000313" key="5">
    <source>
        <dbReference type="EMBL" id="GMT21571.1"/>
    </source>
</evidence>
<feature type="transmembrane region" description="Helical" evidence="3">
    <location>
        <begin position="85"/>
        <end position="106"/>
    </location>
</feature>
<dbReference type="AlphaFoldDB" id="A0AAV5VPP0"/>
<organism evidence="5 6">
    <name type="scientific">Pristionchus fissidentatus</name>
    <dbReference type="NCBI Taxonomy" id="1538716"/>
    <lineage>
        <taxon>Eukaryota</taxon>
        <taxon>Metazoa</taxon>
        <taxon>Ecdysozoa</taxon>
        <taxon>Nematoda</taxon>
        <taxon>Chromadorea</taxon>
        <taxon>Rhabditida</taxon>
        <taxon>Rhabditina</taxon>
        <taxon>Diplogasteromorpha</taxon>
        <taxon>Diplogasteroidea</taxon>
        <taxon>Neodiplogasteridae</taxon>
        <taxon>Pristionchus</taxon>
    </lineage>
</organism>
<dbReference type="SUPFAM" id="SSF56801">
    <property type="entry name" value="Acetyl-CoA synthetase-like"/>
    <property type="match status" value="1"/>
</dbReference>
<comment type="caution">
    <text evidence="5">The sequence shown here is derived from an EMBL/GenBank/DDBJ whole genome shotgun (WGS) entry which is preliminary data.</text>
</comment>
<dbReference type="InterPro" id="IPR042099">
    <property type="entry name" value="ANL_N_sf"/>
</dbReference>
<dbReference type="EMBL" id="BTSY01000004">
    <property type="protein sequence ID" value="GMT21571.1"/>
    <property type="molecule type" value="Genomic_DNA"/>
</dbReference>
<sequence>MVIYTSPFGPFPVSTTALHTDLLQKIDEAIQKNPEKKAFIDGSNPSKFLTYSAAKAQALAVAQFLHNRGFQKQTACTVISNCKEFFTFFLGVAIQGGAISGASALFTQFELERQFK</sequence>
<dbReference type="Pfam" id="PF00501">
    <property type="entry name" value="AMP-binding"/>
    <property type="match status" value="1"/>
</dbReference>
<comment type="subcellular location">
    <subcellularLocation>
        <location evidence="1">Peroxisome</location>
    </subcellularLocation>
</comment>
<dbReference type="GO" id="GO:0016405">
    <property type="term" value="F:CoA-ligase activity"/>
    <property type="evidence" value="ECO:0007669"/>
    <property type="project" value="TreeGrafter"/>
</dbReference>
<evidence type="ECO:0000259" key="4">
    <source>
        <dbReference type="Pfam" id="PF00501"/>
    </source>
</evidence>
<proteinExistence type="predicted"/>
<evidence type="ECO:0000313" key="6">
    <source>
        <dbReference type="Proteomes" id="UP001432322"/>
    </source>
</evidence>
<keyword evidence="2" id="KW-0576">Peroxisome</keyword>
<keyword evidence="6" id="KW-1185">Reference proteome</keyword>
<evidence type="ECO:0000256" key="2">
    <source>
        <dbReference type="ARBA" id="ARBA00023140"/>
    </source>
</evidence>
<dbReference type="PANTHER" id="PTHR24096">
    <property type="entry name" value="LONG-CHAIN-FATTY-ACID--COA LIGASE"/>
    <property type="match status" value="1"/>
</dbReference>
<gene>
    <name evidence="5" type="ORF">PFISCL1PPCAC_12868</name>
</gene>
<keyword evidence="3" id="KW-0812">Transmembrane</keyword>
<evidence type="ECO:0000256" key="1">
    <source>
        <dbReference type="ARBA" id="ARBA00004275"/>
    </source>
</evidence>
<feature type="domain" description="AMP-dependent synthetase/ligase" evidence="4">
    <location>
        <begin position="27"/>
        <end position="115"/>
    </location>
</feature>
<feature type="non-terminal residue" evidence="5">
    <location>
        <position position="116"/>
    </location>
</feature>
<dbReference type="Gene3D" id="3.40.50.12780">
    <property type="entry name" value="N-terminal domain of ligase-like"/>
    <property type="match status" value="1"/>
</dbReference>
<keyword evidence="3" id="KW-1133">Transmembrane helix</keyword>
<dbReference type="PANTHER" id="PTHR24096:SF422">
    <property type="entry name" value="BCDNA.GH02901"/>
    <property type="match status" value="1"/>
</dbReference>